<dbReference type="GO" id="GO:0051607">
    <property type="term" value="P:defense response to virus"/>
    <property type="evidence" value="ECO:0007669"/>
    <property type="project" value="UniProtKB-KW"/>
</dbReference>
<dbReference type="AlphaFoldDB" id="A0A3E2NW87"/>
<keyword evidence="12" id="KW-1185">Reference proteome</keyword>
<dbReference type="RefSeq" id="WP_117382127.1">
    <property type="nucleotide sequence ID" value="NZ_QWDE01000001.1"/>
</dbReference>
<protein>
    <recommendedName>
        <fullName evidence="10">Pycsar effector protein domain-containing protein</fullName>
    </recommendedName>
</protein>
<organism evidence="11 12">
    <name type="scientific">Mucilaginibacter terrenus</name>
    <dbReference type="NCBI Taxonomy" id="2482727"/>
    <lineage>
        <taxon>Bacteria</taxon>
        <taxon>Pseudomonadati</taxon>
        <taxon>Bacteroidota</taxon>
        <taxon>Sphingobacteriia</taxon>
        <taxon>Sphingobacteriales</taxon>
        <taxon>Sphingobacteriaceae</taxon>
        <taxon>Mucilaginibacter</taxon>
    </lineage>
</organism>
<name>A0A3E2NW87_9SPHI</name>
<feature type="compositionally biased region" description="Polar residues" evidence="8">
    <location>
        <begin position="8"/>
        <end position="17"/>
    </location>
</feature>
<evidence type="ECO:0000256" key="2">
    <source>
        <dbReference type="ARBA" id="ARBA00022475"/>
    </source>
</evidence>
<reference evidence="11 12" key="1">
    <citation type="submission" date="2018-08" db="EMBL/GenBank/DDBJ databases">
        <title>Mucilaginibacter terrae sp. nov., isolated from manganese diggings.</title>
        <authorList>
            <person name="Huang Y."/>
            <person name="Zhou Z."/>
        </authorList>
    </citation>
    <scope>NUCLEOTIDE SEQUENCE [LARGE SCALE GENOMIC DNA]</scope>
    <source>
        <strain evidence="11 12">ZH6</strain>
    </source>
</reference>
<comment type="caution">
    <text evidence="11">The sequence shown here is derived from an EMBL/GenBank/DDBJ whole genome shotgun (WGS) entry which is preliminary data.</text>
</comment>
<evidence type="ECO:0000256" key="8">
    <source>
        <dbReference type="SAM" id="MobiDB-lite"/>
    </source>
</evidence>
<evidence type="ECO:0000256" key="5">
    <source>
        <dbReference type="ARBA" id="ARBA00022989"/>
    </source>
</evidence>
<feature type="region of interest" description="Disordered" evidence="8">
    <location>
        <begin position="1"/>
        <end position="24"/>
    </location>
</feature>
<evidence type="ECO:0000256" key="4">
    <source>
        <dbReference type="ARBA" id="ARBA00022741"/>
    </source>
</evidence>
<dbReference type="Pfam" id="PF18967">
    <property type="entry name" value="PycTM"/>
    <property type="match status" value="1"/>
</dbReference>
<evidence type="ECO:0000256" key="7">
    <source>
        <dbReference type="ARBA" id="ARBA00023136"/>
    </source>
</evidence>
<evidence type="ECO:0000313" key="11">
    <source>
        <dbReference type="EMBL" id="RFZ85227.1"/>
    </source>
</evidence>
<gene>
    <name evidence="11" type="ORF">DYU05_06405</name>
</gene>
<dbReference type="Proteomes" id="UP000260823">
    <property type="component" value="Unassembled WGS sequence"/>
</dbReference>
<dbReference type="InterPro" id="IPR043760">
    <property type="entry name" value="PycTM_dom"/>
</dbReference>
<keyword evidence="5 9" id="KW-1133">Transmembrane helix</keyword>
<evidence type="ECO:0000256" key="9">
    <source>
        <dbReference type="SAM" id="Phobius"/>
    </source>
</evidence>
<accession>A0A3E2NW87</accession>
<dbReference type="GO" id="GO:0000166">
    <property type="term" value="F:nucleotide binding"/>
    <property type="evidence" value="ECO:0007669"/>
    <property type="project" value="UniProtKB-KW"/>
</dbReference>
<feature type="transmembrane region" description="Helical" evidence="9">
    <location>
        <begin position="45"/>
        <end position="64"/>
    </location>
</feature>
<feature type="domain" description="Pycsar effector protein" evidence="10">
    <location>
        <begin position="27"/>
        <end position="185"/>
    </location>
</feature>
<feature type="transmembrane region" description="Helical" evidence="9">
    <location>
        <begin position="70"/>
        <end position="94"/>
    </location>
</feature>
<feature type="transmembrane region" description="Helical" evidence="9">
    <location>
        <begin position="168"/>
        <end position="190"/>
    </location>
</feature>
<evidence type="ECO:0000313" key="12">
    <source>
        <dbReference type="Proteomes" id="UP000260823"/>
    </source>
</evidence>
<proteinExistence type="predicted"/>
<evidence type="ECO:0000256" key="6">
    <source>
        <dbReference type="ARBA" id="ARBA00023118"/>
    </source>
</evidence>
<keyword evidence="3 9" id="KW-0812">Transmembrane</keyword>
<dbReference type="GO" id="GO:0005886">
    <property type="term" value="C:plasma membrane"/>
    <property type="evidence" value="ECO:0007669"/>
    <property type="project" value="UniProtKB-SubCell"/>
</dbReference>
<sequence length="196" mass="22053">MSKRAKTSKANGKNNTSKPDRGIETMFRVSSSNHQRLSDMADKKAHILITVNAIILSAIISLLLRRLNEQPYLAVPTIILIMVSLTTMTFAILATRPNIPKGKFTPEQLKNGPVNLLFFGNFYNMQPEAYHEAMLKVMNDGELLYRNLIYDNYGQGIVLGKKYRQLRVAYNLFMVGLIVSTFAFLSAVLIHTQSIA</sequence>
<evidence type="ECO:0000259" key="10">
    <source>
        <dbReference type="Pfam" id="PF18967"/>
    </source>
</evidence>
<dbReference type="EMBL" id="QWDE01000001">
    <property type="protein sequence ID" value="RFZ85227.1"/>
    <property type="molecule type" value="Genomic_DNA"/>
</dbReference>
<comment type="subcellular location">
    <subcellularLocation>
        <location evidence="1">Cell membrane</location>
    </subcellularLocation>
</comment>
<keyword evidence="7 9" id="KW-0472">Membrane</keyword>
<keyword evidence="2" id="KW-1003">Cell membrane</keyword>
<keyword evidence="6" id="KW-0051">Antiviral defense</keyword>
<keyword evidence="4" id="KW-0547">Nucleotide-binding</keyword>
<evidence type="ECO:0000256" key="1">
    <source>
        <dbReference type="ARBA" id="ARBA00004236"/>
    </source>
</evidence>
<evidence type="ECO:0000256" key="3">
    <source>
        <dbReference type="ARBA" id="ARBA00022692"/>
    </source>
</evidence>